<dbReference type="InterPro" id="IPR001094">
    <property type="entry name" value="Flavdoxin-like"/>
</dbReference>
<comment type="subcellular location">
    <subcellularLocation>
        <location evidence="3">Membrane</location>
        <topology evidence="3">Multi-pass membrane protein</topology>
    </subcellularLocation>
</comment>
<reference evidence="15" key="1">
    <citation type="submission" date="2012-04" db="EMBL/GenBank/DDBJ databases">
        <title>The Genome Sequence of Loa loa.</title>
        <authorList>
            <consortium name="The Broad Institute Genome Sequencing Platform"/>
            <consortium name="Broad Institute Genome Sequencing Center for Infectious Disease"/>
            <person name="Nutman T.B."/>
            <person name="Fink D.L."/>
            <person name="Russ C."/>
            <person name="Young S."/>
            <person name="Zeng Q."/>
            <person name="Gargeya S."/>
            <person name="Alvarado L."/>
            <person name="Berlin A."/>
            <person name="Chapman S.B."/>
            <person name="Chen Z."/>
            <person name="Freedman E."/>
            <person name="Gellesch M."/>
            <person name="Goldberg J."/>
            <person name="Griggs A."/>
            <person name="Gujja S."/>
            <person name="Heilman E.R."/>
            <person name="Heiman D."/>
            <person name="Howarth C."/>
            <person name="Mehta T."/>
            <person name="Neiman D."/>
            <person name="Pearson M."/>
            <person name="Roberts A."/>
            <person name="Saif S."/>
            <person name="Shea T."/>
            <person name="Shenoy N."/>
            <person name="Sisk P."/>
            <person name="Stolte C."/>
            <person name="Sykes S."/>
            <person name="White J."/>
            <person name="Yandava C."/>
            <person name="Haas B."/>
            <person name="Henn M.R."/>
            <person name="Nusbaum C."/>
            <person name="Birren B."/>
        </authorList>
    </citation>
    <scope>NUCLEOTIDE SEQUENCE [LARGE SCALE GENOMIC DNA]</scope>
</reference>
<dbReference type="InterPro" id="IPR029039">
    <property type="entry name" value="Flavoprotein-like_sf"/>
</dbReference>
<dbReference type="InterPro" id="IPR017938">
    <property type="entry name" value="Riboflavin_synthase-like_b-brl"/>
</dbReference>
<evidence type="ECO:0000256" key="9">
    <source>
        <dbReference type="ARBA" id="ARBA00022989"/>
    </source>
</evidence>
<evidence type="ECO:0000256" key="8">
    <source>
        <dbReference type="ARBA" id="ARBA00022857"/>
    </source>
</evidence>
<feature type="transmembrane region" description="Helical" evidence="12">
    <location>
        <begin position="279"/>
        <end position="298"/>
    </location>
</feature>
<dbReference type="GO" id="GO:0010181">
    <property type="term" value="F:FMN binding"/>
    <property type="evidence" value="ECO:0007669"/>
    <property type="project" value="InterPro"/>
</dbReference>
<dbReference type="Gene3D" id="2.40.30.10">
    <property type="entry name" value="Translation factors"/>
    <property type="match status" value="1"/>
</dbReference>
<evidence type="ECO:0000256" key="1">
    <source>
        <dbReference type="ARBA" id="ARBA00001917"/>
    </source>
</evidence>
<dbReference type="InterPro" id="IPR008254">
    <property type="entry name" value="Flavodoxin/NO_synth"/>
</dbReference>
<dbReference type="GO" id="GO:0005829">
    <property type="term" value="C:cytosol"/>
    <property type="evidence" value="ECO:0007669"/>
    <property type="project" value="TreeGrafter"/>
</dbReference>
<dbReference type="Pfam" id="PF00175">
    <property type="entry name" value="NAD_binding_1"/>
    <property type="match status" value="1"/>
</dbReference>
<dbReference type="GO" id="GO:0016020">
    <property type="term" value="C:membrane"/>
    <property type="evidence" value="ECO:0007669"/>
    <property type="project" value="UniProtKB-SubCell"/>
</dbReference>
<keyword evidence="15" id="KW-1185">Reference proteome</keyword>
<sequence length="842" mass="94624">MDEFYLLLYLSAAMFVGSFMAGLIPLAFNMSEGRTRLLSTFGAGLLVGTALSVIIPEGVEALYIVNTGKYLPNAVQNEDRSQIVVVNQHDISNSLKQSASNPSGVDNNDIRRGMTRQMQQSSIIDKKEIDEHGHIEPSDNFSVINQSIGYSLVIGFLFMFLIDQISKYFSFKGSDRTHFKLTATIGLVVHAAADGVAFGSASATNRTGVQFIVFLAIMLHKAPAAFGLVSFLLVEGIERFRIRRHLIVFSVAAPIAALVTYYLIVVIENDKSSADSATGTLMLFSAGTFLYVATVHILPELMGSSVNDYQLANSSTAGSNRGYSESRASLKLIELISVVVGAISPIFLVSGLLKMSSSFPTLKILYGSETGNAQDVAETLWNDARYRNIPAEVYNFGDYMVQNLNNEHCVVFIVSTSGQGEMPASMRHNWRILCCKTLPKNLLQNVHLAVLGLGDSTYQKYNFAGKKLYRRLSQLGPSFLMELTLADDQHELGVEGTYEPFRDELFQQVWKMDLYPDIILYPDDSKCFPSRYEVSYDENSLPVQSDRKENSFAEATVINNKRYSPGDVIMVHPKNLSETLSIAYKALDIDNDLLDRPITLRSREPCIALPPSYLYKGILSLRQCFECYFDLQMVPRRSFFRTLGKLSTVNDEKERLLELAKYIDHYMDYCWRPRRTIAETLRDFYATARNIPVEMLFEVFPPIRPRAFSIASCPLTHTAIQLLVAKVEYRSKRMKTTRLGLCSNYLSRLQEGNTVLVKTRPGTFRWPTKNNPLILVGPGTGVAPFRSILAYRKRDLCDEKESSILFFGCRGAQKDFYFAEEWHILTGARIITAFSRDQQNKV</sequence>
<dbReference type="PRINTS" id="PR00369">
    <property type="entry name" value="FLAVODOXIN"/>
</dbReference>
<dbReference type="Pfam" id="PF00667">
    <property type="entry name" value="FAD_binding_1"/>
    <property type="match status" value="1"/>
</dbReference>
<dbReference type="Pfam" id="PF02535">
    <property type="entry name" value="Zip"/>
    <property type="match status" value="1"/>
</dbReference>
<evidence type="ECO:0000256" key="6">
    <source>
        <dbReference type="ARBA" id="ARBA00022692"/>
    </source>
</evidence>
<dbReference type="InterPro" id="IPR003097">
    <property type="entry name" value="CysJ-like_FAD-binding"/>
</dbReference>
<dbReference type="PROSITE" id="PS51384">
    <property type="entry name" value="FAD_FR"/>
    <property type="match status" value="1"/>
</dbReference>
<evidence type="ECO:0000313" key="16">
    <source>
        <dbReference type="WBParaSite" id="EN70_10762"/>
    </source>
</evidence>
<dbReference type="Proteomes" id="UP000095285">
    <property type="component" value="Unassembled WGS sequence"/>
</dbReference>
<comment type="cofactor">
    <cofactor evidence="1">
        <name>FMN</name>
        <dbReference type="ChEBI" id="CHEBI:58210"/>
    </cofactor>
</comment>
<feature type="transmembrane region" description="Helical" evidence="12">
    <location>
        <begin position="37"/>
        <end position="55"/>
    </location>
</feature>
<dbReference type="GO" id="GO:0016491">
    <property type="term" value="F:oxidoreductase activity"/>
    <property type="evidence" value="ECO:0007669"/>
    <property type="project" value="UniProtKB-KW"/>
</dbReference>
<evidence type="ECO:0000256" key="11">
    <source>
        <dbReference type="ARBA" id="ARBA00023136"/>
    </source>
</evidence>
<evidence type="ECO:0000256" key="10">
    <source>
        <dbReference type="ARBA" id="ARBA00023002"/>
    </source>
</evidence>
<dbReference type="InterPro" id="IPR003689">
    <property type="entry name" value="ZIP"/>
</dbReference>
<evidence type="ECO:0000256" key="7">
    <source>
        <dbReference type="ARBA" id="ARBA00022827"/>
    </source>
</evidence>
<dbReference type="GO" id="GO:0046873">
    <property type="term" value="F:metal ion transmembrane transporter activity"/>
    <property type="evidence" value="ECO:0007669"/>
    <property type="project" value="InterPro"/>
</dbReference>
<dbReference type="PANTHER" id="PTHR19384">
    <property type="entry name" value="NITRIC OXIDE SYNTHASE-RELATED"/>
    <property type="match status" value="1"/>
</dbReference>
<keyword evidence="7" id="KW-0274">FAD</keyword>
<dbReference type="STRING" id="7209.A0A1I7V7L6"/>
<dbReference type="InterPro" id="IPR039261">
    <property type="entry name" value="FNR_nucleotide-bd"/>
</dbReference>
<dbReference type="PANTHER" id="PTHR19384:SF10">
    <property type="entry name" value="NADPH-DEPENDENT DIFLAVIN OXIDOREDUCTASE 1"/>
    <property type="match status" value="1"/>
</dbReference>
<name>A0A1I7V7L6_LOALO</name>
<accession>A0A1I7V7L6</accession>
<comment type="cofactor">
    <cofactor evidence="2">
        <name>FAD</name>
        <dbReference type="ChEBI" id="CHEBI:57692"/>
    </cofactor>
</comment>
<dbReference type="InterPro" id="IPR017927">
    <property type="entry name" value="FAD-bd_FR_type"/>
</dbReference>
<feature type="transmembrane region" description="Helical" evidence="12">
    <location>
        <begin position="148"/>
        <end position="169"/>
    </location>
</feature>
<evidence type="ECO:0000256" key="5">
    <source>
        <dbReference type="ARBA" id="ARBA00022643"/>
    </source>
</evidence>
<keyword evidence="4" id="KW-0285">Flavoprotein</keyword>
<dbReference type="WBParaSite" id="EN70_10762">
    <property type="protein sequence ID" value="EN70_10762"/>
    <property type="gene ID" value="EN70_10762"/>
</dbReference>
<evidence type="ECO:0000256" key="3">
    <source>
        <dbReference type="ARBA" id="ARBA00004141"/>
    </source>
</evidence>
<evidence type="ECO:0000256" key="4">
    <source>
        <dbReference type="ARBA" id="ARBA00022630"/>
    </source>
</evidence>
<feature type="transmembrane region" description="Helical" evidence="12">
    <location>
        <begin position="246"/>
        <end position="267"/>
    </location>
</feature>
<keyword evidence="6 12" id="KW-0812">Transmembrane</keyword>
<dbReference type="SUPFAM" id="SSF52218">
    <property type="entry name" value="Flavoproteins"/>
    <property type="match status" value="1"/>
</dbReference>
<evidence type="ECO:0000256" key="2">
    <source>
        <dbReference type="ARBA" id="ARBA00001974"/>
    </source>
</evidence>
<keyword evidence="10" id="KW-0560">Oxidoreductase</keyword>
<keyword evidence="11 12" id="KW-0472">Membrane</keyword>
<feature type="transmembrane region" description="Helical" evidence="12">
    <location>
        <begin position="332"/>
        <end position="353"/>
    </location>
</feature>
<dbReference type="InterPro" id="IPR023173">
    <property type="entry name" value="NADPH_Cyt_P450_Rdtase_alpha"/>
</dbReference>
<dbReference type="PRINTS" id="PR00371">
    <property type="entry name" value="FPNCR"/>
</dbReference>
<dbReference type="SUPFAM" id="SSF63380">
    <property type="entry name" value="Riboflavin synthase domain-like"/>
    <property type="match status" value="1"/>
</dbReference>
<evidence type="ECO:0000256" key="12">
    <source>
        <dbReference type="SAM" id="Phobius"/>
    </source>
</evidence>
<evidence type="ECO:0000259" key="14">
    <source>
        <dbReference type="PROSITE" id="PS51384"/>
    </source>
</evidence>
<dbReference type="InterPro" id="IPR001709">
    <property type="entry name" value="Flavoprot_Pyr_Nucl_cyt_Rdtase"/>
</dbReference>
<dbReference type="AlphaFoldDB" id="A0A1I7V7L6"/>
<feature type="transmembrane region" description="Helical" evidence="12">
    <location>
        <begin position="209"/>
        <end position="234"/>
    </location>
</feature>
<proteinExistence type="predicted"/>
<feature type="transmembrane region" description="Helical" evidence="12">
    <location>
        <begin position="6"/>
        <end position="28"/>
    </location>
</feature>
<dbReference type="PROSITE" id="PS50902">
    <property type="entry name" value="FLAVODOXIN_LIKE"/>
    <property type="match status" value="1"/>
</dbReference>
<keyword evidence="5" id="KW-0288">FMN</keyword>
<dbReference type="Gene3D" id="3.40.50.80">
    <property type="entry name" value="Nucleotide-binding domain of ferredoxin-NADP reductase (FNR) module"/>
    <property type="match status" value="1"/>
</dbReference>
<organism evidence="15 16">
    <name type="scientific">Loa loa</name>
    <name type="common">Eye worm</name>
    <name type="synonym">Filaria loa</name>
    <dbReference type="NCBI Taxonomy" id="7209"/>
    <lineage>
        <taxon>Eukaryota</taxon>
        <taxon>Metazoa</taxon>
        <taxon>Ecdysozoa</taxon>
        <taxon>Nematoda</taxon>
        <taxon>Chromadorea</taxon>
        <taxon>Rhabditida</taxon>
        <taxon>Spirurina</taxon>
        <taxon>Spiruromorpha</taxon>
        <taxon>Filarioidea</taxon>
        <taxon>Onchocercidae</taxon>
        <taxon>Loa</taxon>
    </lineage>
</organism>
<reference evidence="16" key="2">
    <citation type="submission" date="2016-11" db="UniProtKB">
        <authorList>
            <consortium name="WormBaseParasite"/>
        </authorList>
    </citation>
    <scope>IDENTIFICATION</scope>
</reference>
<dbReference type="Gene3D" id="1.20.990.10">
    <property type="entry name" value="NADPH-cytochrome p450 Reductase, Chain A, domain 3"/>
    <property type="match status" value="1"/>
</dbReference>
<dbReference type="InterPro" id="IPR001433">
    <property type="entry name" value="OxRdtase_FAD/NAD-bd"/>
</dbReference>
<dbReference type="SUPFAM" id="SSF52343">
    <property type="entry name" value="Ferredoxin reductase-like, C-terminal NADP-linked domain"/>
    <property type="match status" value="1"/>
</dbReference>
<feature type="domain" description="FAD-binding FR-type" evidence="14">
    <location>
        <begin position="478"/>
        <end position="767"/>
    </location>
</feature>
<dbReference type="Gene3D" id="3.40.50.360">
    <property type="match status" value="1"/>
</dbReference>
<dbReference type="GO" id="GO:0050660">
    <property type="term" value="F:flavin adenine dinucleotide binding"/>
    <property type="evidence" value="ECO:0007669"/>
    <property type="project" value="TreeGrafter"/>
</dbReference>
<evidence type="ECO:0000313" key="15">
    <source>
        <dbReference type="Proteomes" id="UP000095285"/>
    </source>
</evidence>
<feature type="domain" description="Flavodoxin-like" evidence="13">
    <location>
        <begin position="362"/>
        <end position="506"/>
    </location>
</feature>
<evidence type="ECO:0000259" key="13">
    <source>
        <dbReference type="PROSITE" id="PS50902"/>
    </source>
</evidence>
<dbReference type="Pfam" id="PF00258">
    <property type="entry name" value="Flavodoxin_1"/>
    <property type="match status" value="1"/>
</dbReference>
<keyword evidence="9 12" id="KW-1133">Transmembrane helix</keyword>
<protein>
    <submittedName>
        <fullName evidence="16">Flavodoxin-like domain-containing protein</fullName>
    </submittedName>
</protein>
<keyword evidence="8" id="KW-0521">NADP</keyword>